<dbReference type="GO" id="GO:0005886">
    <property type="term" value="C:plasma membrane"/>
    <property type="evidence" value="ECO:0007669"/>
    <property type="project" value="UniProtKB-SubCell"/>
</dbReference>
<keyword evidence="3" id="KW-1003">Cell membrane</keyword>
<dbReference type="Gene3D" id="1.10.287.1260">
    <property type="match status" value="1"/>
</dbReference>
<organism evidence="10 11">
    <name type="scientific">Siphonobacter aquaeclarae</name>
    <dbReference type="NCBI Taxonomy" id="563176"/>
    <lineage>
        <taxon>Bacteria</taxon>
        <taxon>Pseudomonadati</taxon>
        <taxon>Bacteroidota</taxon>
        <taxon>Cytophagia</taxon>
        <taxon>Cytophagales</taxon>
        <taxon>Cytophagaceae</taxon>
        <taxon>Siphonobacter</taxon>
    </lineage>
</organism>
<dbReference type="SUPFAM" id="SSF82689">
    <property type="entry name" value="Mechanosensitive channel protein MscS (YggB), C-terminal domain"/>
    <property type="match status" value="1"/>
</dbReference>
<dbReference type="SUPFAM" id="SSF50182">
    <property type="entry name" value="Sm-like ribonucleoproteins"/>
    <property type="match status" value="1"/>
</dbReference>
<dbReference type="InterPro" id="IPR011066">
    <property type="entry name" value="MscS_channel_C_sf"/>
</dbReference>
<evidence type="ECO:0000256" key="1">
    <source>
        <dbReference type="ARBA" id="ARBA00004651"/>
    </source>
</evidence>
<dbReference type="Gene3D" id="2.30.30.60">
    <property type="match status" value="1"/>
</dbReference>
<dbReference type="InterPro" id="IPR049142">
    <property type="entry name" value="MS_channel_1st"/>
</dbReference>
<feature type="transmembrane region" description="Helical" evidence="7">
    <location>
        <begin position="6"/>
        <end position="26"/>
    </location>
</feature>
<dbReference type="PANTHER" id="PTHR30566:SF25">
    <property type="entry name" value="INNER MEMBRANE PROTEIN"/>
    <property type="match status" value="1"/>
</dbReference>
<evidence type="ECO:0000259" key="9">
    <source>
        <dbReference type="Pfam" id="PF21088"/>
    </source>
</evidence>
<evidence type="ECO:0000256" key="7">
    <source>
        <dbReference type="SAM" id="Phobius"/>
    </source>
</evidence>
<gene>
    <name evidence="10" type="ORF">SAMN04488090_4245</name>
</gene>
<dbReference type="EMBL" id="FNGS01000009">
    <property type="protein sequence ID" value="SDM79332.1"/>
    <property type="molecule type" value="Genomic_DNA"/>
</dbReference>
<evidence type="ECO:0000256" key="3">
    <source>
        <dbReference type="ARBA" id="ARBA00022475"/>
    </source>
</evidence>
<feature type="domain" description="Mechanosensitive ion channel MscS" evidence="8">
    <location>
        <begin position="160"/>
        <end position="227"/>
    </location>
</feature>
<dbReference type="AlphaFoldDB" id="A0A1G9W442"/>
<keyword evidence="6 7" id="KW-0472">Membrane</keyword>
<proteinExistence type="inferred from homology"/>
<dbReference type="PANTHER" id="PTHR30566">
    <property type="entry name" value="YNAI-RELATED MECHANOSENSITIVE ION CHANNEL"/>
    <property type="match status" value="1"/>
</dbReference>
<dbReference type="GO" id="GO:0008381">
    <property type="term" value="F:mechanosensitive monoatomic ion channel activity"/>
    <property type="evidence" value="ECO:0007669"/>
    <property type="project" value="UniProtKB-ARBA"/>
</dbReference>
<dbReference type="InterPro" id="IPR011014">
    <property type="entry name" value="MscS_channel_TM-2"/>
</dbReference>
<evidence type="ECO:0000256" key="2">
    <source>
        <dbReference type="ARBA" id="ARBA00008017"/>
    </source>
</evidence>
<feature type="transmembrane region" description="Helical" evidence="7">
    <location>
        <begin position="77"/>
        <end position="98"/>
    </location>
</feature>
<evidence type="ECO:0000256" key="6">
    <source>
        <dbReference type="ARBA" id="ARBA00023136"/>
    </source>
</evidence>
<keyword evidence="5 7" id="KW-1133">Transmembrane helix</keyword>
<evidence type="ECO:0000313" key="11">
    <source>
        <dbReference type="Proteomes" id="UP000198901"/>
    </source>
</evidence>
<dbReference type="InterPro" id="IPR023408">
    <property type="entry name" value="MscS_beta-dom_sf"/>
</dbReference>
<keyword evidence="11" id="KW-1185">Reference proteome</keyword>
<feature type="transmembrane region" description="Helical" evidence="7">
    <location>
        <begin position="119"/>
        <end position="140"/>
    </location>
</feature>
<evidence type="ECO:0000313" key="10">
    <source>
        <dbReference type="EMBL" id="SDM79332.1"/>
    </source>
</evidence>
<keyword evidence="4 7" id="KW-0812">Transmembrane</keyword>
<dbReference type="Proteomes" id="UP000198901">
    <property type="component" value="Unassembled WGS sequence"/>
</dbReference>
<dbReference type="Gene3D" id="3.30.70.100">
    <property type="match status" value="1"/>
</dbReference>
<dbReference type="SUPFAM" id="SSF82861">
    <property type="entry name" value="Mechanosensitive channel protein MscS (YggB), transmembrane region"/>
    <property type="match status" value="1"/>
</dbReference>
<dbReference type="InterPro" id="IPR010920">
    <property type="entry name" value="LSM_dom_sf"/>
</dbReference>
<evidence type="ECO:0000256" key="4">
    <source>
        <dbReference type="ARBA" id="ARBA00022692"/>
    </source>
</evidence>
<dbReference type="Pfam" id="PF21088">
    <property type="entry name" value="MS_channel_1st"/>
    <property type="match status" value="1"/>
</dbReference>
<evidence type="ECO:0000256" key="5">
    <source>
        <dbReference type="ARBA" id="ARBA00022989"/>
    </source>
</evidence>
<feature type="domain" description="Mechanosensitive ion channel transmembrane helices 2/3" evidence="9">
    <location>
        <begin position="119"/>
        <end position="159"/>
    </location>
</feature>
<dbReference type="Pfam" id="PF00924">
    <property type="entry name" value="MS_channel_2nd"/>
    <property type="match status" value="1"/>
</dbReference>
<dbReference type="STRING" id="563176.SAMN04488090_4245"/>
<sequence>MEVTGVLLASLLTGLLLVRYLVPVAARWARARKWPVSARMEGSIGRMVVLWTLMAGMYAIVRFLPQLREIHKPIGRILLVLSIFSGTWIIARLAMAWVSSKTGVTASGSLRSASIISNITGVVIFAIGLMIVFQTLGISITPALTALGVTGLAVALALQDTLSNLFAGIQLIASRKMRPGDFIQIEPGMEGYIQDITWRNTTIQTLPNHLVLVPNAKLSAATVRNFTLPDKEIAVLVDISVSHSNDLEKVERVTIEAARYIMQHTQGGVRNFEPFIRFHTVANYGVTFSVIMRGLEFTDQYLIKHEFIKKLWAYYQEADIEIAFPIHGVFLRPQENGQVAEAQPKAFSELH</sequence>
<comment type="subcellular location">
    <subcellularLocation>
        <location evidence="1">Cell membrane</location>
        <topology evidence="1">Multi-pass membrane protein</topology>
    </subcellularLocation>
</comment>
<protein>
    <submittedName>
        <fullName evidence="10">Small-conductance mechanosensitive channel</fullName>
    </submittedName>
</protein>
<feature type="transmembrane region" description="Helical" evidence="7">
    <location>
        <begin position="146"/>
        <end position="169"/>
    </location>
</feature>
<name>A0A1G9W442_9BACT</name>
<accession>A0A1G9W442</accession>
<dbReference type="InterPro" id="IPR006685">
    <property type="entry name" value="MscS_channel_2nd"/>
</dbReference>
<feature type="transmembrane region" description="Helical" evidence="7">
    <location>
        <begin position="47"/>
        <end position="65"/>
    </location>
</feature>
<evidence type="ECO:0000259" key="8">
    <source>
        <dbReference type="Pfam" id="PF00924"/>
    </source>
</evidence>
<comment type="similarity">
    <text evidence="2">Belongs to the MscS (TC 1.A.23) family.</text>
</comment>
<reference evidence="10 11" key="1">
    <citation type="submission" date="2016-10" db="EMBL/GenBank/DDBJ databases">
        <authorList>
            <person name="de Groot N.N."/>
        </authorList>
    </citation>
    <scope>NUCLEOTIDE SEQUENCE [LARGE SCALE GENOMIC DNA]</scope>
    <source>
        <strain evidence="10 11">DSM 21668</strain>
    </source>
</reference>